<dbReference type="AlphaFoldDB" id="A0A914DHG2"/>
<feature type="region of interest" description="Disordered" evidence="1">
    <location>
        <begin position="82"/>
        <end position="114"/>
    </location>
</feature>
<organism evidence="2 3">
    <name type="scientific">Acrobeloides nanus</name>
    <dbReference type="NCBI Taxonomy" id="290746"/>
    <lineage>
        <taxon>Eukaryota</taxon>
        <taxon>Metazoa</taxon>
        <taxon>Ecdysozoa</taxon>
        <taxon>Nematoda</taxon>
        <taxon>Chromadorea</taxon>
        <taxon>Rhabditida</taxon>
        <taxon>Tylenchina</taxon>
        <taxon>Cephalobomorpha</taxon>
        <taxon>Cephaloboidea</taxon>
        <taxon>Cephalobidae</taxon>
        <taxon>Acrobeloides</taxon>
    </lineage>
</organism>
<proteinExistence type="predicted"/>
<evidence type="ECO:0000313" key="3">
    <source>
        <dbReference type="WBParaSite" id="ACRNAN_scaffold2484.g7718.t1"/>
    </source>
</evidence>
<dbReference type="Proteomes" id="UP000887540">
    <property type="component" value="Unplaced"/>
</dbReference>
<protein>
    <submittedName>
        <fullName evidence="3">Uncharacterized protein</fullName>
    </submittedName>
</protein>
<evidence type="ECO:0000313" key="2">
    <source>
        <dbReference type="Proteomes" id="UP000887540"/>
    </source>
</evidence>
<feature type="compositionally biased region" description="Polar residues" evidence="1">
    <location>
        <begin position="85"/>
        <end position="114"/>
    </location>
</feature>
<keyword evidence="2" id="KW-1185">Reference proteome</keyword>
<sequence>MVLLYYYHDSKDTTTQLSRIELVQLLERQVLVCTSWLQRPRGVCKLWIQLYSKDRPFPVGQQQQSNMSQSTLDCHRQLSFDDASVESQQNANKAKETSSSVSVNNMSDFPPLQS</sequence>
<reference evidence="3" key="1">
    <citation type="submission" date="2022-11" db="UniProtKB">
        <authorList>
            <consortium name="WormBaseParasite"/>
        </authorList>
    </citation>
    <scope>IDENTIFICATION</scope>
</reference>
<name>A0A914DHG2_9BILA</name>
<dbReference type="WBParaSite" id="ACRNAN_scaffold2484.g7718.t1">
    <property type="protein sequence ID" value="ACRNAN_scaffold2484.g7718.t1"/>
    <property type="gene ID" value="ACRNAN_scaffold2484.g7718"/>
</dbReference>
<accession>A0A914DHG2</accession>
<evidence type="ECO:0000256" key="1">
    <source>
        <dbReference type="SAM" id="MobiDB-lite"/>
    </source>
</evidence>